<reference evidence="1 2" key="1">
    <citation type="submission" date="2013-09" db="EMBL/GenBank/DDBJ databases">
        <title>Corchorus capsularis genome sequencing.</title>
        <authorList>
            <person name="Alam M."/>
            <person name="Haque M.S."/>
            <person name="Islam M.S."/>
            <person name="Emdad E.M."/>
            <person name="Islam M.M."/>
            <person name="Ahmed B."/>
            <person name="Halim A."/>
            <person name="Hossen Q.M.M."/>
            <person name="Hossain M.Z."/>
            <person name="Ahmed R."/>
            <person name="Khan M.M."/>
            <person name="Islam R."/>
            <person name="Rashid M.M."/>
            <person name="Khan S.A."/>
            <person name="Rahman M.S."/>
            <person name="Alam M."/>
        </authorList>
    </citation>
    <scope>NUCLEOTIDE SEQUENCE [LARGE SCALE GENOMIC DNA]</scope>
    <source>
        <strain evidence="2">cv. CVL-1</strain>
        <tissue evidence="1">Whole seedling</tissue>
    </source>
</reference>
<accession>A0A1R3IBN2</accession>
<dbReference type="STRING" id="210143.A0A1R3IBN2"/>
<dbReference type="PANTHER" id="PTHR46327">
    <property type="entry name" value="F16F4.11 PROTEIN-RELATED"/>
    <property type="match status" value="1"/>
</dbReference>
<proteinExistence type="predicted"/>
<dbReference type="EMBL" id="AWWV01010338">
    <property type="protein sequence ID" value="OMO79968.1"/>
    <property type="molecule type" value="Genomic_DNA"/>
</dbReference>
<evidence type="ECO:0000313" key="2">
    <source>
        <dbReference type="Proteomes" id="UP000188268"/>
    </source>
</evidence>
<dbReference type="AlphaFoldDB" id="A0A1R3IBN2"/>
<keyword evidence="2" id="KW-1185">Reference proteome</keyword>
<dbReference type="Proteomes" id="UP000188268">
    <property type="component" value="Unassembled WGS sequence"/>
</dbReference>
<sequence>MEGQPSAGGNMLQGWAYCCPDLQGSMQLRPEEKTCMLQLPSASGLVENESQESLIIEDDVTNYAEQADQHTGANSGFPAISAMLLKQTNENEVAGPENPVTPWDCDQISDAQPLYDLTHQSLSFPESSEPDESQEQEMAERIYQLQKQRLKLKCKLLEFEKQRYKWQHDSCELDLEVDNMRLQNKCLRLGNDFLAMRLKRRKMDLDRS</sequence>
<evidence type="ECO:0000313" key="1">
    <source>
        <dbReference type="EMBL" id="OMO79968.1"/>
    </source>
</evidence>
<gene>
    <name evidence="1" type="ORF">CCACVL1_13271</name>
</gene>
<dbReference type="OrthoDB" id="641566at2759"/>
<name>A0A1R3IBN2_COCAP</name>
<dbReference type="PANTHER" id="PTHR46327:SF5">
    <property type="entry name" value="MYB_SANT-LIKE DNA-BINDING DOMAIN-CONTAINING PROTEIN"/>
    <property type="match status" value="1"/>
</dbReference>
<comment type="caution">
    <text evidence="1">The sequence shown here is derived from an EMBL/GenBank/DDBJ whole genome shotgun (WGS) entry which is preliminary data.</text>
</comment>
<protein>
    <submittedName>
        <fullName evidence="1">Uncharacterized protein</fullName>
    </submittedName>
</protein>
<dbReference type="Gramene" id="OMO79968">
    <property type="protein sequence ID" value="OMO79968"/>
    <property type="gene ID" value="CCACVL1_13271"/>
</dbReference>
<organism evidence="1 2">
    <name type="scientific">Corchorus capsularis</name>
    <name type="common">Jute</name>
    <dbReference type="NCBI Taxonomy" id="210143"/>
    <lineage>
        <taxon>Eukaryota</taxon>
        <taxon>Viridiplantae</taxon>
        <taxon>Streptophyta</taxon>
        <taxon>Embryophyta</taxon>
        <taxon>Tracheophyta</taxon>
        <taxon>Spermatophyta</taxon>
        <taxon>Magnoliopsida</taxon>
        <taxon>eudicotyledons</taxon>
        <taxon>Gunneridae</taxon>
        <taxon>Pentapetalae</taxon>
        <taxon>rosids</taxon>
        <taxon>malvids</taxon>
        <taxon>Malvales</taxon>
        <taxon>Malvaceae</taxon>
        <taxon>Grewioideae</taxon>
        <taxon>Apeibeae</taxon>
        <taxon>Corchorus</taxon>
    </lineage>
</organism>